<dbReference type="InterPro" id="IPR025996">
    <property type="entry name" value="MT1864/Rv1816-like_C"/>
</dbReference>
<dbReference type="PROSITE" id="PS50977">
    <property type="entry name" value="HTH_TETR_2"/>
    <property type="match status" value="1"/>
</dbReference>
<evidence type="ECO:0000313" key="7">
    <source>
        <dbReference type="Proteomes" id="UP001549164"/>
    </source>
</evidence>
<keyword evidence="1" id="KW-0805">Transcription regulation</keyword>
<evidence type="ECO:0000259" key="5">
    <source>
        <dbReference type="PROSITE" id="PS50977"/>
    </source>
</evidence>
<dbReference type="Gene3D" id="1.10.357.10">
    <property type="entry name" value="Tetracycline Repressor, domain 2"/>
    <property type="match status" value="1"/>
</dbReference>
<keyword evidence="2 4" id="KW-0238">DNA-binding</keyword>
<feature type="DNA-binding region" description="H-T-H motif" evidence="4">
    <location>
        <begin position="33"/>
        <end position="52"/>
    </location>
</feature>
<evidence type="ECO:0000313" key="6">
    <source>
        <dbReference type="EMBL" id="MET3600206.1"/>
    </source>
</evidence>
<reference evidence="6 7" key="1">
    <citation type="submission" date="2024-06" db="EMBL/GenBank/DDBJ databases">
        <title>Genomic Encyclopedia of Type Strains, Phase IV (KMG-IV): sequencing the most valuable type-strain genomes for metagenomic binning, comparative biology and taxonomic classification.</title>
        <authorList>
            <person name="Goeker M."/>
        </authorList>
    </citation>
    <scope>NUCLEOTIDE SEQUENCE [LARGE SCALE GENOMIC DNA]</scope>
    <source>
        <strain evidence="6 7">DSM 28102</strain>
    </source>
</reference>
<dbReference type="InterPro" id="IPR036271">
    <property type="entry name" value="Tet_transcr_reg_TetR-rel_C_sf"/>
</dbReference>
<evidence type="ECO:0000256" key="1">
    <source>
        <dbReference type="ARBA" id="ARBA00023015"/>
    </source>
</evidence>
<dbReference type="EMBL" id="JBEPLY010000006">
    <property type="protein sequence ID" value="MET3600206.1"/>
    <property type="molecule type" value="Genomic_DNA"/>
</dbReference>
<dbReference type="SUPFAM" id="SSF46689">
    <property type="entry name" value="Homeodomain-like"/>
    <property type="match status" value="1"/>
</dbReference>
<dbReference type="InterPro" id="IPR050109">
    <property type="entry name" value="HTH-type_TetR-like_transc_reg"/>
</dbReference>
<feature type="domain" description="HTH tetR-type" evidence="5">
    <location>
        <begin position="10"/>
        <end position="70"/>
    </location>
</feature>
<dbReference type="InterPro" id="IPR001647">
    <property type="entry name" value="HTH_TetR"/>
</dbReference>
<sequence length="204" mass="21965">MAGKREAKRDALKSALIAATRSLIAEGGLKGLRARDIAAKTGCALGSLYTIFDDIDTLILHVNFQTLQAIEAEMDTALAGVADDRAFEALGLAYLRFVAANRNLWAALFEHHMPEGATVPVWLDEEVAALMAKIDAPLARLMPEASPEEVTDRARTFFGAVHGVIAISVENRFVGVPMETLEREIVALTGILTHGQAQGPRMVS</sequence>
<dbReference type="RefSeq" id="WP_354434198.1">
    <property type="nucleotide sequence ID" value="NZ_JBEPLY010000006.1"/>
</dbReference>
<dbReference type="Proteomes" id="UP001549164">
    <property type="component" value="Unassembled WGS sequence"/>
</dbReference>
<protein>
    <submittedName>
        <fullName evidence="6">AcrR family transcriptional regulator</fullName>
    </submittedName>
</protein>
<keyword evidence="3" id="KW-0804">Transcription</keyword>
<dbReference type="PANTHER" id="PTHR30055:SF234">
    <property type="entry name" value="HTH-TYPE TRANSCRIPTIONAL REGULATOR BETI"/>
    <property type="match status" value="1"/>
</dbReference>
<comment type="caution">
    <text evidence="6">The sequence shown here is derived from an EMBL/GenBank/DDBJ whole genome shotgun (WGS) entry which is preliminary data.</text>
</comment>
<keyword evidence="7" id="KW-1185">Reference proteome</keyword>
<evidence type="ECO:0000256" key="4">
    <source>
        <dbReference type="PROSITE-ProRule" id="PRU00335"/>
    </source>
</evidence>
<evidence type="ECO:0000256" key="3">
    <source>
        <dbReference type="ARBA" id="ARBA00023163"/>
    </source>
</evidence>
<gene>
    <name evidence="6" type="ORF">ABID12_002151</name>
</gene>
<organism evidence="6 7">
    <name type="scientific">Martelella mangrovi</name>
    <dbReference type="NCBI Taxonomy" id="1397477"/>
    <lineage>
        <taxon>Bacteria</taxon>
        <taxon>Pseudomonadati</taxon>
        <taxon>Pseudomonadota</taxon>
        <taxon>Alphaproteobacteria</taxon>
        <taxon>Hyphomicrobiales</taxon>
        <taxon>Aurantimonadaceae</taxon>
        <taxon>Martelella</taxon>
    </lineage>
</organism>
<dbReference type="Pfam" id="PF00440">
    <property type="entry name" value="TetR_N"/>
    <property type="match status" value="1"/>
</dbReference>
<evidence type="ECO:0000256" key="2">
    <source>
        <dbReference type="ARBA" id="ARBA00023125"/>
    </source>
</evidence>
<dbReference type="Pfam" id="PF13305">
    <property type="entry name" value="TetR_C_33"/>
    <property type="match status" value="1"/>
</dbReference>
<accession>A0ABV2IBB0</accession>
<proteinExistence type="predicted"/>
<dbReference type="InterPro" id="IPR009057">
    <property type="entry name" value="Homeodomain-like_sf"/>
</dbReference>
<dbReference type="PANTHER" id="PTHR30055">
    <property type="entry name" value="HTH-TYPE TRANSCRIPTIONAL REGULATOR RUTR"/>
    <property type="match status" value="1"/>
</dbReference>
<dbReference type="SUPFAM" id="SSF48498">
    <property type="entry name" value="Tetracyclin repressor-like, C-terminal domain"/>
    <property type="match status" value="1"/>
</dbReference>
<name>A0ABV2IBB0_9HYPH</name>